<gene>
    <name evidence="1" type="ORF">IZT61_08535</name>
</gene>
<organism evidence="1 2">
    <name type="scientific">Pedobacter endophyticus</name>
    <dbReference type="NCBI Taxonomy" id="2789740"/>
    <lineage>
        <taxon>Bacteria</taxon>
        <taxon>Pseudomonadati</taxon>
        <taxon>Bacteroidota</taxon>
        <taxon>Sphingobacteriia</taxon>
        <taxon>Sphingobacteriales</taxon>
        <taxon>Sphingobacteriaceae</taxon>
        <taxon>Pedobacter</taxon>
    </lineage>
</organism>
<accession>A0A7S9Q0Z3</accession>
<dbReference type="KEGG" id="pex:IZT61_08535"/>
<sequence>MVKLILNRLKNSSTFGKLIQPFQKVQLPGGGTLNSLQGLPDLYFGFSTQTYGGTSSSYMLGSTLGDGGRSSKIEFNISAMNNSSQLFLQMATIHEVGHAYSTFYVKSGVYGNPVDTTKYSTWAMNIVSFEAAASSQSVNGNYSDHSLFLENYVDNFIKILKDINGSNYTDKQYQMAALYGLNNAGTPPPNSIFNGINVYNIYKGILEKFYNNLLTKYGITTAERDAFYLDNLVNVPASKKLPTNCP</sequence>
<dbReference type="Proteomes" id="UP000594759">
    <property type="component" value="Chromosome"/>
</dbReference>
<keyword evidence="2" id="KW-1185">Reference proteome</keyword>
<protein>
    <submittedName>
        <fullName evidence="1">Uncharacterized protein</fullName>
    </submittedName>
</protein>
<dbReference type="RefSeq" id="WP_196100737.1">
    <property type="nucleotide sequence ID" value="NZ_CP064939.1"/>
</dbReference>
<reference evidence="1 2" key="1">
    <citation type="submission" date="2020-11" db="EMBL/GenBank/DDBJ databases">
        <title>Pedobacter endophytica, an endophytic bacteria isolated form Carex pumila.</title>
        <authorList>
            <person name="Peng Y."/>
            <person name="Jiang L."/>
            <person name="Lee J."/>
        </authorList>
    </citation>
    <scope>NUCLEOTIDE SEQUENCE [LARGE SCALE GENOMIC DNA]</scope>
    <source>
        <strain evidence="1 2">JBR3-12</strain>
    </source>
</reference>
<dbReference type="EMBL" id="CP064939">
    <property type="protein sequence ID" value="QPH41286.1"/>
    <property type="molecule type" value="Genomic_DNA"/>
</dbReference>
<proteinExistence type="predicted"/>
<evidence type="ECO:0000313" key="1">
    <source>
        <dbReference type="EMBL" id="QPH41286.1"/>
    </source>
</evidence>
<dbReference type="AlphaFoldDB" id="A0A7S9Q0Z3"/>
<name>A0A7S9Q0Z3_9SPHI</name>
<evidence type="ECO:0000313" key="2">
    <source>
        <dbReference type="Proteomes" id="UP000594759"/>
    </source>
</evidence>